<evidence type="ECO:0000313" key="3">
    <source>
        <dbReference type="Proteomes" id="UP000192534"/>
    </source>
</evidence>
<evidence type="ECO:0000256" key="1">
    <source>
        <dbReference type="SAM" id="Phobius"/>
    </source>
</evidence>
<keyword evidence="3" id="KW-1185">Reference proteome</keyword>
<keyword evidence="1" id="KW-1133">Transmembrane helix</keyword>
<reference evidence="2 3" key="1">
    <citation type="submission" date="2016-12" db="EMBL/GenBank/DDBJ databases">
        <title>The new phylogeny of genus Mycobacterium.</title>
        <authorList>
            <person name="Tortoli E."/>
            <person name="Trovato A."/>
            <person name="Cirillo D.M."/>
        </authorList>
    </citation>
    <scope>NUCLEOTIDE SEQUENCE [LARGE SCALE GENOMIC DNA]</scope>
    <source>
        <strain evidence="2 3">DSM 44223</strain>
    </source>
</reference>
<feature type="transmembrane region" description="Helical" evidence="1">
    <location>
        <begin position="88"/>
        <end position="113"/>
    </location>
</feature>
<feature type="transmembrane region" description="Helical" evidence="1">
    <location>
        <begin position="14"/>
        <end position="41"/>
    </location>
</feature>
<organism evidence="2 3">
    <name type="scientific">Mycolicibacterium rhodesiae</name>
    <name type="common">Mycobacterium rhodesiae</name>
    <dbReference type="NCBI Taxonomy" id="36814"/>
    <lineage>
        <taxon>Bacteria</taxon>
        <taxon>Bacillati</taxon>
        <taxon>Actinomycetota</taxon>
        <taxon>Actinomycetes</taxon>
        <taxon>Mycobacteriales</taxon>
        <taxon>Mycobacteriaceae</taxon>
        <taxon>Mycolicibacterium</taxon>
    </lineage>
</organism>
<proteinExistence type="predicted"/>
<dbReference type="RefSeq" id="WP_083120231.1">
    <property type="nucleotide sequence ID" value="NZ_JACKUO010000026.1"/>
</dbReference>
<dbReference type="Proteomes" id="UP000192534">
    <property type="component" value="Unassembled WGS sequence"/>
</dbReference>
<name>A0A1X0IUT6_MYCRH</name>
<evidence type="ECO:0000313" key="2">
    <source>
        <dbReference type="EMBL" id="ORB52400.1"/>
    </source>
</evidence>
<accession>A0A1X0IUT6</accession>
<keyword evidence="1" id="KW-0472">Membrane</keyword>
<feature type="transmembrane region" description="Helical" evidence="1">
    <location>
        <begin position="61"/>
        <end position="81"/>
    </location>
</feature>
<dbReference type="AlphaFoldDB" id="A0A1X0IUT6"/>
<protein>
    <submittedName>
        <fullName evidence="2">Uncharacterized protein</fullName>
    </submittedName>
</protein>
<dbReference type="EMBL" id="MVIH01000006">
    <property type="protein sequence ID" value="ORB52400.1"/>
    <property type="molecule type" value="Genomic_DNA"/>
</dbReference>
<comment type="caution">
    <text evidence="2">The sequence shown here is derived from an EMBL/GenBank/DDBJ whole genome shotgun (WGS) entry which is preliminary data.</text>
</comment>
<gene>
    <name evidence="2" type="ORF">BST42_15780</name>
</gene>
<keyword evidence="1" id="KW-0812">Transmembrane</keyword>
<dbReference type="OrthoDB" id="4745875at2"/>
<sequence length="124" mass="13410">MATQYVMPGRRRGIALRAVCAVSAVAAFLLAVMAANDLYFVGFPDSHLTDYDRAAETPKRVLMWAQWGLVLFFLSLAVAPIRSTVRTIALFAGLVGLVAVAVVQWVGIPWYFITHLGLDNGVGG</sequence>